<dbReference type="AlphaFoldDB" id="A0A375J5U1"/>
<organism evidence="1 2">
    <name type="scientific">Cupriavidus taiwanensis</name>
    <dbReference type="NCBI Taxonomy" id="164546"/>
    <lineage>
        <taxon>Bacteria</taxon>
        <taxon>Pseudomonadati</taxon>
        <taxon>Pseudomonadota</taxon>
        <taxon>Betaproteobacteria</taxon>
        <taxon>Burkholderiales</taxon>
        <taxon>Burkholderiaceae</taxon>
        <taxon>Cupriavidus</taxon>
    </lineage>
</organism>
<dbReference type="EMBL" id="OVTA01000039">
    <property type="protein sequence ID" value="SPS00189.1"/>
    <property type="molecule type" value="Genomic_DNA"/>
</dbReference>
<dbReference type="Proteomes" id="UP000256805">
    <property type="component" value="Unassembled WGS sequence"/>
</dbReference>
<accession>A0A375J5U1</accession>
<name>A0A375J5U1_9BURK</name>
<evidence type="ECO:0000313" key="1">
    <source>
        <dbReference type="EMBL" id="SPS00189.1"/>
    </source>
</evidence>
<evidence type="ECO:0000313" key="2">
    <source>
        <dbReference type="Proteomes" id="UP000256805"/>
    </source>
</evidence>
<sequence length="138" mass="15549">MHAVGPGSSFYRHVLDPSYRCKRGDVAVLDQRHAEHAVFVTIRYRLRHKEVNHVQTIADASVRARRLDALQAALPTGREARGLRPDALRVITVCLVKARTFADGCINRIRLVDGIERVDVSLRGHREYRRGIGDGSKD</sequence>
<proteinExistence type="predicted"/>
<reference evidence="1 2" key="1">
    <citation type="submission" date="2018-01" db="EMBL/GenBank/DDBJ databases">
        <authorList>
            <person name="Gaut B.S."/>
            <person name="Morton B.R."/>
            <person name="Clegg M.T."/>
            <person name="Duvall M.R."/>
        </authorList>
    </citation>
    <scope>NUCLEOTIDE SEQUENCE [LARGE SCALE GENOMIC DNA]</scope>
    <source>
        <strain evidence="1">Cupriavidus taiwanensis cmp 52</strain>
    </source>
</reference>
<protein>
    <submittedName>
        <fullName evidence="1">Uncharacterized protein</fullName>
    </submittedName>
</protein>
<gene>
    <name evidence="1" type="ORF">CBM2634_B160075</name>
</gene>